<feature type="transmembrane region" description="Helical" evidence="10">
    <location>
        <begin position="256"/>
        <end position="275"/>
    </location>
</feature>
<feature type="domain" description="HAMP" evidence="12">
    <location>
        <begin position="310"/>
        <end position="363"/>
    </location>
</feature>
<comment type="similarity">
    <text evidence="8">Belongs to the methyl-accepting chemotaxis (MCP) protein family.</text>
</comment>
<protein>
    <submittedName>
        <fullName evidence="13">Methyl-accepting chemotaxis protein</fullName>
    </submittedName>
</protein>
<dbReference type="CDD" id="cd11386">
    <property type="entry name" value="MCP_signal"/>
    <property type="match status" value="1"/>
</dbReference>
<evidence type="ECO:0000259" key="12">
    <source>
        <dbReference type="PROSITE" id="PS50885"/>
    </source>
</evidence>
<dbReference type="Pfam" id="PF00672">
    <property type="entry name" value="HAMP"/>
    <property type="match status" value="1"/>
</dbReference>
<dbReference type="SMART" id="SM00304">
    <property type="entry name" value="HAMP"/>
    <property type="match status" value="1"/>
</dbReference>
<dbReference type="CDD" id="cd12913">
    <property type="entry name" value="PDC1_MCP_like"/>
    <property type="match status" value="1"/>
</dbReference>
<dbReference type="GO" id="GO:0006935">
    <property type="term" value="P:chemotaxis"/>
    <property type="evidence" value="ECO:0007669"/>
    <property type="project" value="UniProtKB-KW"/>
</dbReference>
<gene>
    <name evidence="13" type="ORF">SpAn4DRAFT_2815</name>
</gene>
<evidence type="ECO:0000256" key="9">
    <source>
        <dbReference type="PROSITE-ProRule" id="PRU00284"/>
    </source>
</evidence>
<dbReference type="GO" id="GO:0005886">
    <property type="term" value="C:plasma membrane"/>
    <property type="evidence" value="ECO:0007669"/>
    <property type="project" value="UniProtKB-SubCell"/>
</dbReference>
<comment type="subcellular location">
    <subcellularLocation>
        <location evidence="1">Cell membrane</location>
        <topology evidence="1">Multi-pass membrane protein</topology>
    </subcellularLocation>
</comment>
<dbReference type="Gene3D" id="6.10.340.10">
    <property type="match status" value="1"/>
</dbReference>
<dbReference type="Gene3D" id="1.10.287.950">
    <property type="entry name" value="Methyl-accepting chemotaxis protein"/>
    <property type="match status" value="1"/>
</dbReference>
<evidence type="ECO:0000313" key="14">
    <source>
        <dbReference type="Proteomes" id="UP000049855"/>
    </source>
</evidence>
<evidence type="ECO:0000256" key="8">
    <source>
        <dbReference type="ARBA" id="ARBA00029447"/>
    </source>
</evidence>
<evidence type="ECO:0000313" key="13">
    <source>
        <dbReference type="EMBL" id="CQR72355.1"/>
    </source>
</evidence>
<dbReference type="EMBL" id="CTRP01000010">
    <property type="protein sequence ID" value="CQR72355.1"/>
    <property type="molecule type" value="Genomic_DNA"/>
</dbReference>
<dbReference type="Proteomes" id="UP000049855">
    <property type="component" value="Unassembled WGS sequence"/>
</dbReference>
<accession>A0A0U1KYK2</accession>
<evidence type="ECO:0000256" key="10">
    <source>
        <dbReference type="SAM" id="Phobius"/>
    </source>
</evidence>
<keyword evidence="4 10" id="KW-0812">Transmembrane</keyword>
<keyword evidence="7 9" id="KW-0807">Transducer</keyword>
<dbReference type="GO" id="GO:0007165">
    <property type="term" value="P:signal transduction"/>
    <property type="evidence" value="ECO:0007669"/>
    <property type="project" value="UniProtKB-KW"/>
</dbReference>
<dbReference type="PROSITE" id="PS50885">
    <property type="entry name" value="HAMP"/>
    <property type="match status" value="1"/>
</dbReference>
<keyword evidence="6 10" id="KW-0472">Membrane</keyword>
<keyword evidence="5 10" id="KW-1133">Transmembrane helix</keyword>
<dbReference type="PANTHER" id="PTHR32089:SF112">
    <property type="entry name" value="LYSOZYME-LIKE PROTEIN-RELATED"/>
    <property type="match status" value="1"/>
</dbReference>
<dbReference type="InterPro" id="IPR004089">
    <property type="entry name" value="MCPsignal_dom"/>
</dbReference>
<evidence type="ECO:0000256" key="3">
    <source>
        <dbReference type="ARBA" id="ARBA00022500"/>
    </source>
</evidence>
<dbReference type="AlphaFoldDB" id="A0A0U1KYK2"/>
<evidence type="ECO:0000259" key="11">
    <source>
        <dbReference type="PROSITE" id="PS50111"/>
    </source>
</evidence>
<dbReference type="SUPFAM" id="SSF58104">
    <property type="entry name" value="Methyl-accepting chemotaxis protein (MCP) signaling domain"/>
    <property type="match status" value="1"/>
</dbReference>
<dbReference type="InterPro" id="IPR033479">
    <property type="entry name" value="dCache_1"/>
</dbReference>
<organism evidence="13 14">
    <name type="scientific">Sporomusa ovata</name>
    <dbReference type="NCBI Taxonomy" id="2378"/>
    <lineage>
        <taxon>Bacteria</taxon>
        <taxon>Bacillati</taxon>
        <taxon>Bacillota</taxon>
        <taxon>Negativicutes</taxon>
        <taxon>Selenomonadales</taxon>
        <taxon>Sporomusaceae</taxon>
        <taxon>Sporomusa</taxon>
    </lineage>
</organism>
<dbReference type="InterPro" id="IPR003660">
    <property type="entry name" value="HAMP_dom"/>
</dbReference>
<evidence type="ECO:0000256" key="1">
    <source>
        <dbReference type="ARBA" id="ARBA00004651"/>
    </source>
</evidence>
<dbReference type="PANTHER" id="PTHR32089">
    <property type="entry name" value="METHYL-ACCEPTING CHEMOTAXIS PROTEIN MCPB"/>
    <property type="match status" value="1"/>
</dbReference>
<evidence type="ECO:0000256" key="2">
    <source>
        <dbReference type="ARBA" id="ARBA00022475"/>
    </source>
</evidence>
<evidence type="ECO:0000256" key="5">
    <source>
        <dbReference type="ARBA" id="ARBA00022989"/>
    </source>
</evidence>
<feature type="transmembrane region" description="Helical" evidence="10">
    <location>
        <begin position="281"/>
        <end position="308"/>
    </location>
</feature>
<dbReference type="PROSITE" id="PS50111">
    <property type="entry name" value="CHEMOTAXIS_TRANSDUC_2"/>
    <property type="match status" value="1"/>
</dbReference>
<evidence type="ECO:0000256" key="7">
    <source>
        <dbReference type="ARBA" id="ARBA00023224"/>
    </source>
</evidence>
<keyword evidence="3" id="KW-0145">Chemotaxis</keyword>
<sequence length="668" mass="72511">MFQFNELASVQIQKQLILQAEEEANKLYLPLKEVANDAVDLSYLIGIRPDNEEIIFSFTNKIVAKSGVIAGSGYSFEPYAYKANSKYYWPYIYKDKSGNATLTWDYSDGKSDYFSKAWYKLGINADSPVKYTAPYADSFDKNKIWVSCVAPIIKNGNKIGVATTDFTLDSFKEQLNTVEVGKQGFAYVVTKEGFYIGNYRGKQQADREKQNNQVTSAQDLSAKITEAEDDELRKFGETVIQAAKSGITKLNSQNMFAVYAPIGDTGLYLILMYPISEAYSALYNVVYTDLVLILIVVSLLIFCLNYLVNKKIIKRLSQLATIATRVAQGDLVPISISNKPNDEIGVLITSFATMTENLRSLVTQVAKVTEKITVNSDQLHNTSSESSTAATHIAEAISKISAATTAQVEDVTRSVLAMREMASAINHIATTAAELSEQSYNTSQSAEDGGRSVDDANKQISIISQSVRHSAQVVQNLGESSKQISGIVDVISGIAGQTNLLALNAAIEAARAGEQGRGFAVVAEEVRKLAEQSQAAALKIVGIINEIQKETQVAVSVINQGAKEAAQGAEVVTVAGEHFRQIVSQIQGLNSNIQEVTAAAEQLTASSENVVGLSENVKEKTSSAADHIYTISSFTEEQSASMQGITDSSNSLAKMAEELNSLVSRFKL</sequence>
<dbReference type="Pfam" id="PF00015">
    <property type="entry name" value="MCPsignal"/>
    <property type="match status" value="1"/>
</dbReference>
<dbReference type="CDD" id="cd06225">
    <property type="entry name" value="HAMP"/>
    <property type="match status" value="1"/>
</dbReference>
<keyword evidence="14" id="KW-1185">Reference proteome</keyword>
<evidence type="ECO:0000256" key="4">
    <source>
        <dbReference type="ARBA" id="ARBA00022692"/>
    </source>
</evidence>
<proteinExistence type="inferred from homology"/>
<evidence type="ECO:0000256" key="6">
    <source>
        <dbReference type="ARBA" id="ARBA00023136"/>
    </source>
</evidence>
<dbReference type="SMART" id="SM00283">
    <property type="entry name" value="MA"/>
    <property type="match status" value="1"/>
</dbReference>
<keyword evidence="2" id="KW-1003">Cell membrane</keyword>
<dbReference type="Gene3D" id="3.30.450.20">
    <property type="entry name" value="PAS domain"/>
    <property type="match status" value="2"/>
</dbReference>
<name>A0A0U1KYK2_9FIRM</name>
<reference evidence="14" key="1">
    <citation type="submission" date="2015-03" db="EMBL/GenBank/DDBJ databases">
        <authorList>
            <person name="Nijsse Bart"/>
        </authorList>
    </citation>
    <scope>NUCLEOTIDE SEQUENCE [LARGE SCALE GENOMIC DNA]</scope>
</reference>
<feature type="domain" description="Methyl-accepting transducer" evidence="11">
    <location>
        <begin position="382"/>
        <end position="618"/>
    </location>
</feature>
<dbReference type="Pfam" id="PF02743">
    <property type="entry name" value="dCache_1"/>
    <property type="match status" value="1"/>
</dbReference>